<dbReference type="InterPro" id="IPR005110">
    <property type="entry name" value="MoeA_linker/N"/>
</dbReference>
<comment type="pathway">
    <text evidence="2 7">Cofactor biosynthesis; molybdopterin biosynthesis.</text>
</comment>
<dbReference type="GO" id="GO:0046872">
    <property type="term" value="F:metal ion binding"/>
    <property type="evidence" value="ECO:0007669"/>
    <property type="project" value="UniProtKB-UniRule"/>
</dbReference>
<comment type="catalytic activity">
    <reaction evidence="6">
        <text>adenylyl-molybdopterin + molybdate = Mo-molybdopterin + AMP + H(+)</text>
        <dbReference type="Rhea" id="RHEA:35047"/>
        <dbReference type="ChEBI" id="CHEBI:15378"/>
        <dbReference type="ChEBI" id="CHEBI:36264"/>
        <dbReference type="ChEBI" id="CHEBI:62727"/>
        <dbReference type="ChEBI" id="CHEBI:71302"/>
        <dbReference type="ChEBI" id="CHEBI:456215"/>
        <dbReference type="EC" id="2.10.1.1"/>
    </reaction>
</comment>
<dbReference type="InterPro" id="IPR036688">
    <property type="entry name" value="MoeA_C_domain_IV_sf"/>
</dbReference>
<evidence type="ECO:0000256" key="4">
    <source>
        <dbReference type="ARBA" id="ARBA00022505"/>
    </source>
</evidence>
<evidence type="ECO:0000259" key="8">
    <source>
        <dbReference type="SMART" id="SM00852"/>
    </source>
</evidence>
<dbReference type="UniPathway" id="UPA00344"/>
<organism evidence="9 10">
    <name type="scientific">Thermosynechococcus sichuanensis E542</name>
    <dbReference type="NCBI Taxonomy" id="2016101"/>
    <lineage>
        <taxon>Bacteria</taxon>
        <taxon>Bacillati</taxon>
        <taxon>Cyanobacteriota</taxon>
        <taxon>Cyanophyceae</taxon>
        <taxon>Acaryochloridales</taxon>
        <taxon>Thermosynechococcaceae</taxon>
        <taxon>Thermosynechococcus</taxon>
        <taxon>Thermosynechococcus sichuanensis</taxon>
    </lineage>
</organism>
<dbReference type="GO" id="GO:0005829">
    <property type="term" value="C:cytosol"/>
    <property type="evidence" value="ECO:0007669"/>
    <property type="project" value="TreeGrafter"/>
</dbReference>
<evidence type="ECO:0000256" key="6">
    <source>
        <dbReference type="ARBA" id="ARBA00047317"/>
    </source>
</evidence>
<dbReference type="InterPro" id="IPR036135">
    <property type="entry name" value="MoeA_linker/N_sf"/>
</dbReference>
<dbReference type="Pfam" id="PF03454">
    <property type="entry name" value="MoeA_C"/>
    <property type="match status" value="1"/>
</dbReference>
<dbReference type="GO" id="GO:0061599">
    <property type="term" value="F:molybdopterin molybdotransferase activity"/>
    <property type="evidence" value="ECO:0007669"/>
    <property type="project" value="UniProtKB-UniRule"/>
</dbReference>
<evidence type="ECO:0000256" key="3">
    <source>
        <dbReference type="ARBA" id="ARBA00010763"/>
    </source>
</evidence>
<dbReference type="GO" id="GO:0006777">
    <property type="term" value="P:Mo-molybdopterin cofactor biosynthetic process"/>
    <property type="evidence" value="ECO:0007669"/>
    <property type="project" value="UniProtKB-UniRule"/>
</dbReference>
<dbReference type="AlphaFoldDB" id="A0A3B7MD94"/>
<dbReference type="Gene3D" id="2.40.340.10">
    <property type="entry name" value="MoeA, C-terminal, domain IV"/>
    <property type="match status" value="1"/>
</dbReference>
<dbReference type="SMART" id="SM00852">
    <property type="entry name" value="MoCF_biosynth"/>
    <property type="match status" value="1"/>
</dbReference>
<dbReference type="RefSeq" id="WP_181495310.1">
    <property type="nucleotide sequence ID" value="NZ_CP032152.1"/>
</dbReference>
<dbReference type="Proteomes" id="UP000261812">
    <property type="component" value="Chromosome"/>
</dbReference>
<dbReference type="PANTHER" id="PTHR10192">
    <property type="entry name" value="MOLYBDOPTERIN BIOSYNTHESIS PROTEIN"/>
    <property type="match status" value="1"/>
</dbReference>
<protein>
    <recommendedName>
        <fullName evidence="7">Molybdopterin molybdenumtransferase</fullName>
        <ecNumber evidence="7">2.10.1.1</ecNumber>
    </recommendedName>
</protein>
<comment type="similarity">
    <text evidence="3 7">Belongs to the MoeA family.</text>
</comment>
<evidence type="ECO:0000256" key="5">
    <source>
        <dbReference type="ARBA" id="ARBA00023150"/>
    </source>
</evidence>
<dbReference type="SUPFAM" id="SSF63882">
    <property type="entry name" value="MoeA N-terminal region -like"/>
    <property type="match status" value="1"/>
</dbReference>
<evidence type="ECO:0000313" key="10">
    <source>
        <dbReference type="Proteomes" id="UP000261812"/>
    </source>
</evidence>
<dbReference type="SUPFAM" id="SSF53218">
    <property type="entry name" value="Molybdenum cofactor biosynthesis proteins"/>
    <property type="match status" value="1"/>
</dbReference>
<evidence type="ECO:0000256" key="2">
    <source>
        <dbReference type="ARBA" id="ARBA00005046"/>
    </source>
</evidence>
<reference evidence="10" key="1">
    <citation type="submission" date="2018-09" db="EMBL/GenBank/DDBJ databases">
        <title>Complete genome sequence of thermophilic cyanobacteria strain Thermosynechococcus elongatus PKUAC-SCTE542.</title>
        <authorList>
            <person name="Liang Y."/>
            <person name="Tang J."/>
            <person name="Daroch M."/>
        </authorList>
    </citation>
    <scope>NUCLEOTIDE SEQUENCE [LARGE SCALE GENOMIC DNA]</scope>
    <source>
        <strain evidence="10">E542</strain>
    </source>
</reference>
<dbReference type="Gene3D" id="3.40.980.10">
    <property type="entry name" value="MoaB/Mog-like domain"/>
    <property type="match status" value="1"/>
</dbReference>
<dbReference type="KEGG" id="tsq:D3A95_12665"/>
<comment type="cofactor">
    <cofactor evidence="7">
        <name>Mg(2+)</name>
        <dbReference type="ChEBI" id="CHEBI:18420"/>
    </cofactor>
</comment>
<dbReference type="InterPro" id="IPR036425">
    <property type="entry name" value="MoaB/Mog-like_dom_sf"/>
</dbReference>
<name>A0A3B7MD94_9CYAN</name>
<dbReference type="InterPro" id="IPR005111">
    <property type="entry name" value="MoeA_C_domain_IV"/>
</dbReference>
<dbReference type="CDD" id="cd00887">
    <property type="entry name" value="MoeA"/>
    <property type="match status" value="1"/>
</dbReference>
<dbReference type="SUPFAM" id="SSF63867">
    <property type="entry name" value="MoeA C-terminal domain-like"/>
    <property type="match status" value="1"/>
</dbReference>
<dbReference type="PANTHER" id="PTHR10192:SF5">
    <property type="entry name" value="GEPHYRIN"/>
    <property type="match status" value="1"/>
</dbReference>
<gene>
    <name evidence="9" type="ORF">D3A95_12665</name>
</gene>
<keyword evidence="10" id="KW-1185">Reference proteome</keyword>
<dbReference type="Pfam" id="PF03453">
    <property type="entry name" value="MoeA_N"/>
    <property type="match status" value="1"/>
</dbReference>
<evidence type="ECO:0000256" key="7">
    <source>
        <dbReference type="RuleBase" id="RU365090"/>
    </source>
</evidence>
<keyword evidence="7 9" id="KW-0808">Transferase</keyword>
<dbReference type="Pfam" id="PF00994">
    <property type="entry name" value="MoCF_biosynth"/>
    <property type="match status" value="1"/>
</dbReference>
<evidence type="ECO:0000313" key="9">
    <source>
        <dbReference type="EMBL" id="AXY68597.1"/>
    </source>
</evidence>
<keyword evidence="7" id="KW-0479">Metal-binding</keyword>
<feature type="domain" description="MoaB/Mog" evidence="8">
    <location>
        <begin position="177"/>
        <end position="317"/>
    </location>
</feature>
<accession>A0A3B7MD94</accession>
<evidence type="ECO:0000256" key="1">
    <source>
        <dbReference type="ARBA" id="ARBA00002901"/>
    </source>
</evidence>
<keyword evidence="4 7" id="KW-0500">Molybdenum</keyword>
<dbReference type="EC" id="2.10.1.1" evidence="7"/>
<dbReference type="InterPro" id="IPR001453">
    <property type="entry name" value="MoaB/Mog_dom"/>
</dbReference>
<proteinExistence type="inferred from homology"/>
<sequence>MISVETAVHLIQQHLPDWGTETVPLTEPRYSRLAEAISSDRPYPPIDRIMMDGIALRWAAYESGQRAFPILGVVPAGEVPPMLTDPQACFEVMTGAALPQGCDLVIPYEVLEIRDGMAYIRHPEPWSPYQFVHRCGSDAPAGQQVLAAGTPLHSPAWGILASVGQTEVRVQRRPRTQIVATGNELLPPDHVPQPHQLRLSNAYALMAALKRQGYAQVSIIHLPDDPVQLATHYRQASQEYDLLIYCGGVSKGKFDYLPQLWRDQGVEQYIHGVAQCPGKPLWFGVDHRQQTAVFGLPGNPVSSLVCLHRYVLDMPPLYARLATPFAFEQPLTYFLPVKLETTKTAELIAHPRPMHNSGDFLALADSDGFLELPASQAVFAAGECYRYFPWS</sequence>
<dbReference type="NCBIfam" id="TIGR00177">
    <property type="entry name" value="molyb_syn"/>
    <property type="match status" value="1"/>
</dbReference>
<comment type="function">
    <text evidence="1 7">Catalyzes the insertion of molybdate into adenylated molybdopterin with the concomitant release of AMP.</text>
</comment>
<keyword evidence="5 7" id="KW-0501">Molybdenum cofactor biosynthesis</keyword>
<dbReference type="Gene3D" id="2.170.190.11">
    <property type="entry name" value="Molybdopterin biosynthesis moea protein, domain 3"/>
    <property type="match status" value="1"/>
</dbReference>
<dbReference type="Gene3D" id="3.90.105.10">
    <property type="entry name" value="Molybdopterin biosynthesis moea protein, domain 2"/>
    <property type="match status" value="1"/>
</dbReference>
<keyword evidence="7" id="KW-0460">Magnesium</keyword>
<dbReference type="EMBL" id="CP032152">
    <property type="protein sequence ID" value="AXY68597.1"/>
    <property type="molecule type" value="Genomic_DNA"/>
</dbReference>
<dbReference type="InterPro" id="IPR038987">
    <property type="entry name" value="MoeA-like"/>
</dbReference>